<dbReference type="Proteomes" id="UP000076532">
    <property type="component" value="Unassembled WGS sequence"/>
</dbReference>
<dbReference type="PANTHER" id="PTHR36459:SF1">
    <property type="entry name" value="FATTY ACID DESATURASE DOMAIN-CONTAINING PROTEIN-RELATED"/>
    <property type="match status" value="1"/>
</dbReference>
<protein>
    <submittedName>
        <fullName evidence="1">Uncharacterized protein</fullName>
    </submittedName>
</protein>
<dbReference type="EMBL" id="KV417616">
    <property type="protein sequence ID" value="KZP14492.1"/>
    <property type="molecule type" value="Genomic_DNA"/>
</dbReference>
<dbReference type="STRING" id="436010.A0A166DAE4"/>
<name>A0A166DAE4_9AGAM</name>
<organism evidence="1 2">
    <name type="scientific">Athelia psychrophila</name>
    <dbReference type="NCBI Taxonomy" id="1759441"/>
    <lineage>
        <taxon>Eukaryota</taxon>
        <taxon>Fungi</taxon>
        <taxon>Dikarya</taxon>
        <taxon>Basidiomycota</taxon>
        <taxon>Agaricomycotina</taxon>
        <taxon>Agaricomycetes</taxon>
        <taxon>Agaricomycetidae</taxon>
        <taxon>Atheliales</taxon>
        <taxon>Atheliaceae</taxon>
        <taxon>Athelia</taxon>
    </lineage>
</organism>
<gene>
    <name evidence="1" type="ORF">FIBSPDRAFT_104852</name>
</gene>
<dbReference type="OrthoDB" id="1470350at2759"/>
<dbReference type="AlphaFoldDB" id="A0A166DAE4"/>
<sequence length="144" mass="15710">MLHNHNHNNGVLAKPYALFFDRAYPYILEPLMDHTWDSYFYHHVKHTHSATSATSPPTSSTGSGIGLATKTLASELSSYAFITAMARCHYCAKPSTLIIMPVQMRIAMMAGNRAHQVVCVDFGAWNTVHDDGSGTTEGGASGHE</sequence>
<dbReference type="PANTHER" id="PTHR36459">
    <property type="entry name" value="ORF"/>
    <property type="match status" value="1"/>
</dbReference>
<reference evidence="1 2" key="1">
    <citation type="journal article" date="2016" name="Mol. Biol. Evol.">
        <title>Comparative Genomics of Early-Diverging Mushroom-Forming Fungi Provides Insights into the Origins of Lignocellulose Decay Capabilities.</title>
        <authorList>
            <person name="Nagy L.G."/>
            <person name="Riley R."/>
            <person name="Tritt A."/>
            <person name="Adam C."/>
            <person name="Daum C."/>
            <person name="Floudas D."/>
            <person name="Sun H."/>
            <person name="Yadav J.S."/>
            <person name="Pangilinan J."/>
            <person name="Larsson K.H."/>
            <person name="Matsuura K."/>
            <person name="Barry K."/>
            <person name="Labutti K."/>
            <person name="Kuo R."/>
            <person name="Ohm R.A."/>
            <person name="Bhattacharya S.S."/>
            <person name="Shirouzu T."/>
            <person name="Yoshinaga Y."/>
            <person name="Martin F.M."/>
            <person name="Grigoriev I.V."/>
            <person name="Hibbett D.S."/>
        </authorList>
    </citation>
    <scope>NUCLEOTIDE SEQUENCE [LARGE SCALE GENOMIC DNA]</scope>
    <source>
        <strain evidence="1 2">CBS 109695</strain>
    </source>
</reference>
<accession>A0A166DAE4</accession>
<keyword evidence="2" id="KW-1185">Reference proteome</keyword>
<evidence type="ECO:0000313" key="2">
    <source>
        <dbReference type="Proteomes" id="UP000076532"/>
    </source>
</evidence>
<evidence type="ECO:0000313" key="1">
    <source>
        <dbReference type="EMBL" id="KZP14492.1"/>
    </source>
</evidence>
<proteinExistence type="predicted"/>